<dbReference type="InterPro" id="IPR023346">
    <property type="entry name" value="Lysozyme-like_dom_sf"/>
</dbReference>
<dbReference type="Pfam" id="PF00912">
    <property type="entry name" value="Transgly"/>
    <property type="match status" value="1"/>
</dbReference>
<dbReference type="Pfam" id="PF00905">
    <property type="entry name" value="Transpeptidase"/>
    <property type="match status" value="1"/>
</dbReference>
<evidence type="ECO:0000256" key="24">
    <source>
        <dbReference type="PIRSR" id="PIRSR002799-1"/>
    </source>
</evidence>
<comment type="pathway">
    <text evidence="3 23">Cell wall biogenesis; peptidoglycan biosynthesis.</text>
</comment>
<protein>
    <recommendedName>
        <fullName evidence="6 22">Penicillin-binding protein 1B</fullName>
        <shortName evidence="23">PBP-1b</shortName>
        <shortName evidence="23">PBP1b</shortName>
    </recommendedName>
    <alternativeName>
        <fullName evidence="19 23">Murein polymerase</fullName>
    </alternativeName>
</protein>
<dbReference type="EMBL" id="LZMS01000048">
    <property type="protein sequence ID" value="OBX63714.1"/>
    <property type="molecule type" value="Genomic_DNA"/>
</dbReference>
<dbReference type="GO" id="GO:0006508">
    <property type="term" value="P:proteolysis"/>
    <property type="evidence" value="ECO:0007669"/>
    <property type="project" value="UniProtKB-KW"/>
</dbReference>
<dbReference type="Pfam" id="PF14814">
    <property type="entry name" value="UB2H"/>
    <property type="match status" value="1"/>
</dbReference>
<evidence type="ECO:0000259" key="28">
    <source>
        <dbReference type="Pfam" id="PF14814"/>
    </source>
</evidence>
<dbReference type="GO" id="GO:0046677">
    <property type="term" value="P:response to antibiotic"/>
    <property type="evidence" value="ECO:0007669"/>
    <property type="project" value="UniProtKB-UniRule"/>
</dbReference>
<comment type="catalytic activity">
    <reaction evidence="20">
        <text>Preferential cleavage: (Ac)2-L-Lys-D-Ala-|-D-Ala. Also transpeptidation of peptidyl-alanyl moieties that are N-acyl substituents of D-alanine.</text>
        <dbReference type="EC" id="3.4.16.4"/>
    </reaction>
</comment>
<dbReference type="InterPro" id="IPR012338">
    <property type="entry name" value="Beta-lactam/transpept-like"/>
</dbReference>
<dbReference type="GO" id="GO:0030288">
    <property type="term" value="C:outer membrane-bounded periplasmic space"/>
    <property type="evidence" value="ECO:0007669"/>
    <property type="project" value="TreeGrafter"/>
</dbReference>
<dbReference type="GO" id="GO:0008360">
    <property type="term" value="P:regulation of cell shape"/>
    <property type="evidence" value="ECO:0007669"/>
    <property type="project" value="UniProtKB-UniRule"/>
</dbReference>
<evidence type="ECO:0000256" key="8">
    <source>
        <dbReference type="ARBA" id="ARBA00022645"/>
    </source>
</evidence>
<comment type="caution">
    <text evidence="29">The sequence shown here is derived from an EMBL/GenBank/DDBJ whole genome shotgun (WGS) entry which is preliminary data.</text>
</comment>
<dbReference type="InterPro" id="IPR050396">
    <property type="entry name" value="Glycosyltr_51/Transpeptidase"/>
</dbReference>
<feature type="active site" description="Proton donor; for transglycosylase activity" evidence="24">
    <location>
        <position position="188"/>
    </location>
</feature>
<dbReference type="GO" id="GO:0071555">
    <property type="term" value="P:cell wall organization"/>
    <property type="evidence" value="ECO:0007669"/>
    <property type="project" value="UniProtKB-UniRule"/>
</dbReference>
<dbReference type="InterPro" id="IPR011813">
    <property type="entry name" value="PBP_1b"/>
</dbReference>
<comment type="similarity">
    <text evidence="5 23">In the N-terminal section; belongs to the glycosyltransferase 51 family.</text>
</comment>
<feature type="active site" description="Acyl-ester intermediate; for transpeptidase activity" evidence="24">
    <location>
        <position position="462"/>
    </location>
</feature>
<keyword evidence="25" id="KW-1133">Transmembrane helix</keyword>
<dbReference type="NCBIfam" id="TIGR02071">
    <property type="entry name" value="PBP_1b"/>
    <property type="match status" value="1"/>
</dbReference>
<proteinExistence type="inferred from homology"/>
<evidence type="ECO:0000313" key="30">
    <source>
        <dbReference type="Proteomes" id="UP000092607"/>
    </source>
</evidence>
<dbReference type="AlphaFoldDB" id="A0A1B8Q3K2"/>
<evidence type="ECO:0000256" key="16">
    <source>
        <dbReference type="ARBA" id="ARBA00023251"/>
    </source>
</evidence>
<evidence type="ECO:0000256" key="23">
    <source>
        <dbReference type="PIRNR" id="PIRNR002799"/>
    </source>
</evidence>
<keyword evidence="25" id="KW-0812">Transmembrane</keyword>
<evidence type="ECO:0000256" key="13">
    <source>
        <dbReference type="ARBA" id="ARBA00022960"/>
    </source>
</evidence>
<organism evidence="29 30">
    <name type="scientific">Moraxella lacunata</name>
    <dbReference type="NCBI Taxonomy" id="477"/>
    <lineage>
        <taxon>Bacteria</taxon>
        <taxon>Pseudomonadati</taxon>
        <taxon>Pseudomonadota</taxon>
        <taxon>Gammaproteobacteria</taxon>
        <taxon>Moraxellales</taxon>
        <taxon>Moraxellaceae</taxon>
        <taxon>Moraxella</taxon>
    </lineage>
</organism>
<evidence type="ECO:0000256" key="3">
    <source>
        <dbReference type="ARBA" id="ARBA00004752"/>
    </source>
</evidence>
<dbReference type="InterPro" id="IPR001264">
    <property type="entry name" value="Glyco_trans_51"/>
</dbReference>
<dbReference type="InterPro" id="IPR001460">
    <property type="entry name" value="PCN-bd_Tpept"/>
</dbReference>
<evidence type="ECO:0000256" key="20">
    <source>
        <dbReference type="ARBA" id="ARBA00034000"/>
    </source>
</evidence>
<evidence type="ECO:0000256" key="4">
    <source>
        <dbReference type="ARBA" id="ARBA00007090"/>
    </source>
</evidence>
<dbReference type="GO" id="GO:0008955">
    <property type="term" value="F:peptidoglycan glycosyltransferase activity"/>
    <property type="evidence" value="ECO:0007669"/>
    <property type="project" value="UniProtKB-UniRule"/>
</dbReference>
<dbReference type="Proteomes" id="UP000092607">
    <property type="component" value="Unassembled WGS sequence"/>
</dbReference>
<dbReference type="SUPFAM" id="SSF53955">
    <property type="entry name" value="Lysozyme-like"/>
    <property type="match status" value="1"/>
</dbReference>
<dbReference type="GO" id="GO:0009252">
    <property type="term" value="P:peptidoglycan biosynthetic process"/>
    <property type="evidence" value="ECO:0007669"/>
    <property type="project" value="UniProtKB-UniRule"/>
</dbReference>
<evidence type="ECO:0000256" key="17">
    <source>
        <dbReference type="ARBA" id="ARBA00023268"/>
    </source>
</evidence>
<keyword evidence="18 23" id="KW-0961">Cell wall biogenesis/degradation</keyword>
<evidence type="ECO:0000256" key="15">
    <source>
        <dbReference type="ARBA" id="ARBA00023136"/>
    </source>
</evidence>
<dbReference type="PANTHER" id="PTHR32282">
    <property type="entry name" value="BINDING PROTEIN TRANSPEPTIDASE, PUTATIVE-RELATED"/>
    <property type="match status" value="1"/>
</dbReference>
<evidence type="ECO:0000259" key="26">
    <source>
        <dbReference type="Pfam" id="PF00905"/>
    </source>
</evidence>
<dbReference type="Gene3D" id="3.40.710.10">
    <property type="entry name" value="DD-peptidase/beta-lactamase superfamily"/>
    <property type="match status" value="1"/>
</dbReference>
<accession>A0A1B8Q3K2</accession>
<sequence length="803" mass="88384">MLNHKKIPNRSPKSEQGLMLVGFLLLVIIIAGLVFLAMYAYKLNSEIVSKFENRRWDIPATVYSRPLDLEQGVAISDANFKAWLDMLGYSQGDVNQTGRYEKSGSTYTVHTRGFDYGDGEIDSAQVLKITFNAGKVTKIQSTNPNTDGAVRLEPINIGGIYPENNEDRILLTKDTMPRQLVDALIATEDRGFYEHYGISLRGTSRALLSNITGGERQGGSTITQQLIKNFYLNSERTLKRKANEALMALLLERHYSKDAILLAYLNEINLGQNGNRSVNGFGIASHFYFDKPISELSLDQYALLVGVAKGSSYYNPRKHPERATERRNTVLHNMLVMGKISQDEYNEAAQRPLGVVKTPAIAKPKFPDFFDAVSRELRRYYKDSDLRGAGLKIISTLDPIAQMSADKAISEHLNKKGNKSKNLQGALVSADPATGELVAIVGSASDFTGFNRAIDSKRQVGSLLKPVIYMTAIQSGKYHWATPIKDEPIAYPAGGKSWTPKNYAGRSYGDVPMLNALANSYNQSAVNVGMDFGVDVFAKQLRQLGVESDIPHYPSVMLGAVDLSPMDMLGVYQVFASGGYHTPIHSIRQVISETGKVIQRTDDNIKSTARIPPEVMTVTNFGLQQVVKDGTAKGMGKIGSTYKLAGKTGTTNDARDAWFAGFSGNYVSVVWVGRDDNKPIGLTGGSGALPIWADYMRRLNLAPVHFGQSSDVAWLWLDGETGLLSDEMCERAMYVPVLSKHAPKESSSCLDEQYLDEYDETISEDGEEVIDDGEVVYGEVADETAEDVVYGDVEAEVEAEESF</sequence>
<keyword evidence="11 23" id="KW-0808">Transferase</keyword>
<dbReference type="InterPro" id="IPR036950">
    <property type="entry name" value="PBP_transglycosylase"/>
</dbReference>
<feature type="domain" description="Glycosyl transferase family 51" evidence="27">
    <location>
        <begin position="164"/>
        <end position="334"/>
    </location>
</feature>
<evidence type="ECO:0000256" key="7">
    <source>
        <dbReference type="ARBA" id="ARBA00022475"/>
    </source>
</evidence>
<keyword evidence="10 23" id="KW-0328">Glycosyltransferase</keyword>
<comment type="similarity">
    <text evidence="4 23">In the C-terminal section; belongs to the transpeptidase family.</text>
</comment>
<evidence type="ECO:0000256" key="11">
    <source>
        <dbReference type="ARBA" id="ARBA00022679"/>
    </source>
</evidence>
<dbReference type="InterPro" id="IPR028166">
    <property type="entry name" value="UB2H"/>
</dbReference>
<comment type="function">
    <text evidence="1 23">Cell wall formation. Synthesis of cross-linked peptidoglycan from the lipid intermediates. The enzyme has a penicillin-insensitive transglycosylase N-terminal domain (formation of linear glycan strands) and a penicillin-sensitive transpeptidase C-terminal domain (cross-linking of the peptide subunits).</text>
</comment>
<evidence type="ECO:0000256" key="19">
    <source>
        <dbReference type="ARBA" id="ARBA00032454"/>
    </source>
</evidence>
<evidence type="ECO:0000256" key="10">
    <source>
        <dbReference type="ARBA" id="ARBA00022676"/>
    </source>
</evidence>
<keyword evidence="8" id="KW-0121">Carboxypeptidase</keyword>
<evidence type="ECO:0000256" key="12">
    <source>
        <dbReference type="ARBA" id="ARBA00022801"/>
    </source>
</evidence>
<dbReference type="Gene3D" id="3.30.2060.10">
    <property type="entry name" value="Penicillin-binding protein 1b domain"/>
    <property type="match status" value="1"/>
</dbReference>
<keyword evidence="7" id="KW-1003">Cell membrane</keyword>
<feature type="domain" description="Penicillin-binding protein transpeptidase" evidence="26">
    <location>
        <begin position="425"/>
        <end position="686"/>
    </location>
</feature>
<reference evidence="29 30" key="1">
    <citation type="submission" date="2016-06" db="EMBL/GenBank/DDBJ databases">
        <title>Draft genome of Moraxella lacunata CCUG 57757A.</title>
        <authorList>
            <person name="Salva-Serra F."/>
            <person name="Engstrom-Jakobsson H."/>
            <person name="Thorell K."/>
            <person name="Gonzales-Siles L."/>
            <person name="Karlsson R."/>
            <person name="Boulund F."/>
            <person name="Engstrand L."/>
            <person name="Kristiansson E."/>
            <person name="Moore E."/>
        </authorList>
    </citation>
    <scope>NUCLEOTIDE SEQUENCE [LARGE SCALE GENOMIC DNA]</scope>
    <source>
        <strain evidence="29 30">CCUG 57757A</strain>
    </source>
</reference>
<feature type="transmembrane region" description="Helical" evidence="25">
    <location>
        <begin position="20"/>
        <end position="41"/>
    </location>
</feature>
<keyword evidence="15 25" id="KW-0472">Membrane</keyword>
<dbReference type="Gene3D" id="1.10.3810.10">
    <property type="entry name" value="Biosynthetic peptidoglycan transglycosylase-like"/>
    <property type="match status" value="1"/>
</dbReference>
<dbReference type="PANTHER" id="PTHR32282:SF11">
    <property type="entry name" value="PENICILLIN-BINDING PROTEIN 1B"/>
    <property type="match status" value="1"/>
</dbReference>
<evidence type="ECO:0000256" key="22">
    <source>
        <dbReference type="NCBIfam" id="TIGR02071"/>
    </source>
</evidence>
<keyword evidence="12" id="KW-0378">Hydrolase</keyword>
<dbReference type="GO" id="GO:0005886">
    <property type="term" value="C:plasma membrane"/>
    <property type="evidence" value="ECO:0007669"/>
    <property type="project" value="UniProtKB-SubCell"/>
</dbReference>
<keyword evidence="17" id="KW-0511">Multifunctional enzyme</keyword>
<keyword evidence="13 23" id="KW-0133">Cell shape</keyword>
<dbReference type="RefSeq" id="WP_065254869.1">
    <property type="nucleotide sequence ID" value="NZ_JARDJM010000002.1"/>
</dbReference>
<evidence type="ECO:0000256" key="25">
    <source>
        <dbReference type="SAM" id="Phobius"/>
    </source>
</evidence>
<keyword evidence="16" id="KW-0046">Antibiotic resistance</keyword>
<name>A0A1B8Q3K2_MORLA</name>
<dbReference type="GO" id="GO:0008658">
    <property type="term" value="F:penicillin binding"/>
    <property type="evidence" value="ECO:0007669"/>
    <property type="project" value="UniProtKB-UniRule"/>
</dbReference>
<keyword evidence="9" id="KW-0645">Protease</keyword>
<comment type="catalytic activity">
    <reaction evidence="21">
        <text>[GlcNAc-(1-&gt;4)-Mur2Ac(oyl-L-Ala-gamma-D-Glu-L-Lys-D-Ala-D-Ala)](n)-di-trans,octa-cis-undecaprenyl diphosphate + beta-D-GlcNAc-(1-&gt;4)-Mur2Ac(oyl-L-Ala-gamma-D-Glu-L-Lys-D-Ala-D-Ala)-di-trans,octa-cis-undecaprenyl diphosphate = [GlcNAc-(1-&gt;4)-Mur2Ac(oyl-L-Ala-gamma-D-Glu-L-Lys-D-Ala-D-Ala)](n+1)-di-trans,octa-cis-undecaprenyl diphosphate + di-trans,octa-cis-undecaprenyl diphosphate + H(+)</text>
        <dbReference type="Rhea" id="RHEA:23708"/>
        <dbReference type="Rhea" id="RHEA-COMP:9602"/>
        <dbReference type="Rhea" id="RHEA-COMP:9603"/>
        <dbReference type="ChEBI" id="CHEBI:15378"/>
        <dbReference type="ChEBI" id="CHEBI:58405"/>
        <dbReference type="ChEBI" id="CHEBI:60033"/>
        <dbReference type="ChEBI" id="CHEBI:78435"/>
        <dbReference type="EC" id="2.4.99.28"/>
    </reaction>
</comment>
<gene>
    <name evidence="29" type="ORF">A9309_05760</name>
</gene>
<evidence type="ECO:0000259" key="27">
    <source>
        <dbReference type="Pfam" id="PF00912"/>
    </source>
</evidence>
<evidence type="ECO:0000256" key="5">
    <source>
        <dbReference type="ARBA" id="ARBA00007739"/>
    </source>
</evidence>
<dbReference type="SUPFAM" id="SSF56601">
    <property type="entry name" value="beta-lactamase/transpeptidase-like"/>
    <property type="match status" value="1"/>
</dbReference>
<evidence type="ECO:0000256" key="2">
    <source>
        <dbReference type="ARBA" id="ARBA00004236"/>
    </source>
</evidence>
<evidence type="ECO:0000256" key="21">
    <source>
        <dbReference type="ARBA" id="ARBA00049902"/>
    </source>
</evidence>
<comment type="subcellular location">
    <subcellularLocation>
        <location evidence="2">Cell membrane</location>
    </subcellularLocation>
</comment>
<evidence type="ECO:0000256" key="6">
    <source>
        <dbReference type="ARBA" id="ARBA00018637"/>
    </source>
</evidence>
<evidence type="ECO:0000256" key="1">
    <source>
        <dbReference type="ARBA" id="ARBA00002624"/>
    </source>
</evidence>
<feature type="domain" description="Bifunctional transglycosylase second" evidence="28">
    <location>
        <begin position="69"/>
        <end position="147"/>
    </location>
</feature>
<evidence type="ECO:0000256" key="18">
    <source>
        <dbReference type="ARBA" id="ARBA00023316"/>
    </source>
</evidence>
<dbReference type="GO" id="GO:0009002">
    <property type="term" value="F:serine-type D-Ala-D-Ala carboxypeptidase activity"/>
    <property type="evidence" value="ECO:0007669"/>
    <property type="project" value="UniProtKB-EC"/>
</dbReference>
<evidence type="ECO:0000256" key="9">
    <source>
        <dbReference type="ARBA" id="ARBA00022670"/>
    </source>
</evidence>
<keyword evidence="14 23" id="KW-0573">Peptidoglycan synthesis</keyword>
<evidence type="ECO:0000256" key="14">
    <source>
        <dbReference type="ARBA" id="ARBA00022984"/>
    </source>
</evidence>
<dbReference type="GO" id="GO:0009274">
    <property type="term" value="C:peptidoglycan-based cell wall"/>
    <property type="evidence" value="ECO:0007669"/>
    <property type="project" value="UniProtKB-UniRule"/>
</dbReference>
<dbReference type="UniPathway" id="UPA00219"/>
<dbReference type="PIRSF" id="PIRSF002799">
    <property type="entry name" value="PBP_1b"/>
    <property type="match status" value="1"/>
</dbReference>
<evidence type="ECO:0000313" key="29">
    <source>
        <dbReference type="EMBL" id="OBX63714.1"/>
    </source>
</evidence>